<evidence type="ECO:0000259" key="9">
    <source>
        <dbReference type="PROSITE" id="PS50003"/>
    </source>
</evidence>
<feature type="domain" description="PH" evidence="9">
    <location>
        <begin position="249"/>
        <end position="358"/>
    </location>
</feature>
<dbReference type="InterPro" id="IPR002347">
    <property type="entry name" value="SDR_fam"/>
</dbReference>
<dbReference type="GO" id="GO:0005737">
    <property type="term" value="C:cytoplasm"/>
    <property type="evidence" value="ECO:0007669"/>
    <property type="project" value="UniProtKB-SubCell"/>
</dbReference>
<comment type="similarity">
    <text evidence="2">Belongs to the GRB7/10/14 family.</text>
</comment>
<dbReference type="InterPro" id="IPR015042">
    <property type="entry name" value="BPS-dom"/>
</dbReference>
<dbReference type="InterPro" id="IPR000980">
    <property type="entry name" value="SH2"/>
</dbReference>
<reference evidence="11" key="1">
    <citation type="submission" date="2022-03" db="EMBL/GenBank/DDBJ databases">
        <authorList>
            <person name="Alioto T."/>
            <person name="Alioto T."/>
            <person name="Gomez Garrido J."/>
        </authorList>
    </citation>
    <scope>NUCLEOTIDE SEQUENCE</scope>
</reference>
<dbReference type="PRINTS" id="PR00401">
    <property type="entry name" value="SH2DOMAIN"/>
</dbReference>
<evidence type="ECO:0000313" key="11">
    <source>
        <dbReference type="EMBL" id="CAH2302273.1"/>
    </source>
</evidence>
<dbReference type="PROSITE" id="PS50003">
    <property type="entry name" value="PH_DOMAIN"/>
    <property type="match status" value="1"/>
</dbReference>
<evidence type="ECO:0000256" key="2">
    <source>
        <dbReference type="ARBA" id="ARBA00006708"/>
    </source>
</evidence>
<proteinExistence type="inferred from homology"/>
<evidence type="ECO:0000313" key="12">
    <source>
        <dbReference type="Proteomes" id="UP001295444"/>
    </source>
</evidence>
<dbReference type="FunFam" id="2.30.29.30:FF:000062">
    <property type="entry name" value="growth factor receptor-bound protein 10 isoform X1"/>
    <property type="match status" value="1"/>
</dbReference>
<keyword evidence="4" id="KW-0597">Phosphoprotein</keyword>
<organism evidence="11 12">
    <name type="scientific">Pelobates cultripes</name>
    <name type="common">Western spadefoot toad</name>
    <dbReference type="NCBI Taxonomy" id="61616"/>
    <lineage>
        <taxon>Eukaryota</taxon>
        <taxon>Metazoa</taxon>
        <taxon>Chordata</taxon>
        <taxon>Craniata</taxon>
        <taxon>Vertebrata</taxon>
        <taxon>Euteleostomi</taxon>
        <taxon>Amphibia</taxon>
        <taxon>Batrachia</taxon>
        <taxon>Anura</taxon>
        <taxon>Pelobatoidea</taxon>
        <taxon>Pelobatidae</taxon>
        <taxon>Pelobates</taxon>
    </lineage>
</organism>
<dbReference type="InterPro" id="IPR001849">
    <property type="entry name" value="PH_domain"/>
</dbReference>
<keyword evidence="3" id="KW-0963">Cytoplasm</keyword>
<evidence type="ECO:0000256" key="4">
    <source>
        <dbReference type="ARBA" id="ARBA00022553"/>
    </source>
</evidence>
<dbReference type="InterPro" id="IPR036860">
    <property type="entry name" value="SH2_dom_sf"/>
</dbReference>
<dbReference type="SMART" id="SM00314">
    <property type="entry name" value="RA"/>
    <property type="match status" value="1"/>
</dbReference>
<evidence type="ECO:0000256" key="5">
    <source>
        <dbReference type="ARBA" id="ARBA00022999"/>
    </source>
</evidence>
<evidence type="ECO:0000256" key="6">
    <source>
        <dbReference type="PROSITE-ProRule" id="PRU00191"/>
    </source>
</evidence>
<accession>A0AAD1SII0</accession>
<evidence type="ECO:0000256" key="1">
    <source>
        <dbReference type="ARBA" id="ARBA00004496"/>
    </source>
</evidence>
<dbReference type="Gene3D" id="3.30.505.10">
    <property type="entry name" value="SH2 domain"/>
    <property type="match status" value="1"/>
</dbReference>
<gene>
    <name evidence="11" type="ORF">PECUL_23A031623</name>
</gene>
<dbReference type="SMART" id="SM00233">
    <property type="entry name" value="PH"/>
    <property type="match status" value="1"/>
</dbReference>
<dbReference type="SUPFAM" id="SSF54236">
    <property type="entry name" value="Ubiquitin-like"/>
    <property type="match status" value="1"/>
</dbReference>
<dbReference type="PROSITE" id="PS50200">
    <property type="entry name" value="RA"/>
    <property type="match status" value="1"/>
</dbReference>
<sequence>MRSCILHRDNFFFSFLGGNMDLEALESSHSPALDNPYEREGCTKRSTSPQKGHPEKAELLALEVKRSQPLLIHSSRWGRLRDEETRSSSLPDIPNPFPELCNSSPILSNTPNSRSPQEGGPHVVKVYSEDGTCRSLEVTAGATARHICDMLVERAHCLSDESWSVVELHPHLGLERCLEDHESVVEVQAMWPAGGDSKFIFRKNFAKYELFRGSPYSLFPEDMVGGNAETHKGLSHSELIQNFLNLGSWPEIQGFLHMKESGRKVWKRFFFFLRRSGLYYSTKGTSKDPRHLQYFADVNESNAYCLTQGKKLYNAPTDFGFCLKPLKIRSGTKGLKMLCSEDEQARTCWLTAIRLFKYGAQLYKNYQLSRRGPQTWGEHTKPRSASDSTLVPMDFSGCTGRVIENPLEALSVALEEAQSWRKKTTHRYSLPTPCQTNLSSAGIHKTQAWYHGRLSRDETQRLIVQQGMVDGVFLVRESTRNPNGFVLSLCHMQKIKHYLILPCEEEVLITGCSSGIGLALAAKLATDGQQRFKVFATMRNLAKRSALEEAAGDALNRTLEIKELDVCSEHSIRKCVDTIPDRRVDILINNAGVGLIGPIECQSIQDMQAVFETNFFGVVRMIKEVLPDMKKRKSGHIVVISSVMGLQGIMFNDVYAASKFAIEGFCESLVFQTMKFNIFITLIEPGPVKTEFELKTYEEAERGDYSKTDPETADIFINYYLKNCKEIFSSLGQTPEDIAEHTLRIVTMETAPFRHQTNQVYTPVTALKYADPSGELVTNVFYKMVFQHDTLMHASLRAIKLLRWKANKVQQGARILGFM</sequence>
<dbReference type="InterPro" id="IPR011993">
    <property type="entry name" value="PH-like_dom_sf"/>
</dbReference>
<dbReference type="Proteomes" id="UP001295444">
    <property type="component" value="Chromosome 06"/>
</dbReference>
<dbReference type="EMBL" id="OW240917">
    <property type="protein sequence ID" value="CAH2302273.1"/>
    <property type="molecule type" value="Genomic_DNA"/>
</dbReference>
<keyword evidence="11" id="KW-0675">Receptor</keyword>
<feature type="domain" description="Ras-associating" evidence="10">
    <location>
        <begin position="120"/>
        <end position="206"/>
    </location>
</feature>
<keyword evidence="12" id="KW-1185">Reference proteome</keyword>
<evidence type="ECO:0000256" key="3">
    <source>
        <dbReference type="ARBA" id="ARBA00022490"/>
    </source>
</evidence>
<dbReference type="SUPFAM" id="SSF51735">
    <property type="entry name" value="NAD(P)-binding Rossmann-fold domains"/>
    <property type="match status" value="1"/>
</dbReference>
<feature type="domain" description="SH2" evidence="8">
    <location>
        <begin position="449"/>
        <end position="541"/>
    </location>
</feature>
<dbReference type="InterPro" id="IPR029071">
    <property type="entry name" value="Ubiquitin-like_domsf"/>
</dbReference>
<dbReference type="PROSITE" id="PS50001">
    <property type="entry name" value="SH2"/>
    <property type="match status" value="1"/>
</dbReference>
<dbReference type="Pfam" id="PF08947">
    <property type="entry name" value="BPS"/>
    <property type="match status" value="1"/>
</dbReference>
<dbReference type="Pfam" id="PF00169">
    <property type="entry name" value="PH"/>
    <property type="match status" value="1"/>
</dbReference>
<feature type="region of interest" description="Disordered" evidence="7">
    <location>
        <begin position="30"/>
        <end position="54"/>
    </location>
</feature>
<dbReference type="Gene3D" id="2.30.29.30">
    <property type="entry name" value="Pleckstrin-homology domain (PH domain)/Phosphotyrosine-binding domain (PTB)"/>
    <property type="match status" value="1"/>
</dbReference>
<dbReference type="PRINTS" id="PR00081">
    <property type="entry name" value="GDHRDH"/>
</dbReference>
<dbReference type="InterPro" id="IPR046986">
    <property type="entry name" value="GRB7_RA"/>
</dbReference>
<dbReference type="GO" id="GO:0007165">
    <property type="term" value="P:signal transduction"/>
    <property type="evidence" value="ECO:0007669"/>
    <property type="project" value="InterPro"/>
</dbReference>
<dbReference type="PANTHER" id="PTHR11243:SF25">
    <property type="entry name" value="GROWTH FACTOR RECEPTOR-BOUND PROTEIN 7"/>
    <property type="match status" value="1"/>
</dbReference>
<dbReference type="CDD" id="cd16140">
    <property type="entry name" value="RA_GRB7"/>
    <property type="match status" value="1"/>
</dbReference>
<dbReference type="PRINTS" id="PR00080">
    <property type="entry name" value="SDRFAMILY"/>
</dbReference>
<dbReference type="CDD" id="cd01259">
    <property type="entry name" value="PH_APBB1IP"/>
    <property type="match status" value="1"/>
</dbReference>
<dbReference type="SMART" id="SM00252">
    <property type="entry name" value="SH2"/>
    <property type="match status" value="1"/>
</dbReference>
<name>A0AAD1SII0_PELCU</name>
<dbReference type="PANTHER" id="PTHR11243">
    <property type="entry name" value="GROWTH FACTOR RECEPTOR-BOUND PROTEIN"/>
    <property type="match status" value="1"/>
</dbReference>
<dbReference type="FunFam" id="3.10.20.90:FF:000056">
    <property type="entry name" value="growth factor receptor-bound protein 10 isoform X1"/>
    <property type="match status" value="1"/>
</dbReference>
<evidence type="ECO:0000259" key="10">
    <source>
        <dbReference type="PROSITE" id="PS50200"/>
    </source>
</evidence>
<dbReference type="SUPFAM" id="SSF55550">
    <property type="entry name" value="SH2 domain"/>
    <property type="match status" value="1"/>
</dbReference>
<dbReference type="InterPro" id="IPR036291">
    <property type="entry name" value="NAD(P)-bd_dom_sf"/>
</dbReference>
<keyword evidence="5 6" id="KW-0727">SH2 domain</keyword>
<protein>
    <submittedName>
        <fullName evidence="11">Growth factor receptor-bound 7 isoform X1</fullName>
    </submittedName>
</protein>
<dbReference type="Pfam" id="PF00106">
    <property type="entry name" value="adh_short"/>
    <property type="match status" value="1"/>
</dbReference>
<dbReference type="Pfam" id="PF21989">
    <property type="entry name" value="RA_2"/>
    <property type="match status" value="1"/>
</dbReference>
<dbReference type="InterPro" id="IPR039665">
    <property type="entry name" value="PH_APBB1IP"/>
</dbReference>
<dbReference type="Gene3D" id="3.10.20.90">
    <property type="entry name" value="Phosphatidylinositol 3-kinase Catalytic Subunit, Chain A, domain 1"/>
    <property type="match status" value="1"/>
</dbReference>
<evidence type="ECO:0000256" key="7">
    <source>
        <dbReference type="SAM" id="MobiDB-lite"/>
    </source>
</evidence>
<dbReference type="Gene3D" id="3.40.50.720">
    <property type="entry name" value="NAD(P)-binding Rossmann-like Domain"/>
    <property type="match status" value="1"/>
</dbReference>
<dbReference type="AlphaFoldDB" id="A0AAD1SII0"/>
<comment type="subcellular location">
    <subcellularLocation>
        <location evidence="1">Cytoplasm</location>
    </subcellularLocation>
</comment>
<evidence type="ECO:0000259" key="8">
    <source>
        <dbReference type="PROSITE" id="PS50001"/>
    </source>
</evidence>
<dbReference type="SUPFAM" id="SSF50729">
    <property type="entry name" value="PH domain-like"/>
    <property type="match status" value="1"/>
</dbReference>
<dbReference type="InterPro" id="IPR000159">
    <property type="entry name" value="RA_dom"/>
</dbReference>
<dbReference type="InterPro" id="IPR039664">
    <property type="entry name" value="GRB/APBB1IP"/>
</dbReference>